<evidence type="ECO:0000259" key="4">
    <source>
        <dbReference type="Pfam" id="PF07859"/>
    </source>
</evidence>
<dbReference type="AlphaFoldDB" id="A0A815G0H4"/>
<dbReference type="EMBL" id="CAJNOQ010013978">
    <property type="protein sequence ID" value="CAF1332313.1"/>
    <property type="molecule type" value="Genomic_DNA"/>
</dbReference>
<dbReference type="Gene3D" id="3.40.50.1820">
    <property type="entry name" value="alpha/beta hydrolase"/>
    <property type="match status" value="1"/>
</dbReference>
<evidence type="ECO:0000313" key="5">
    <source>
        <dbReference type="EMBL" id="CAF1332313.1"/>
    </source>
</evidence>
<dbReference type="PANTHER" id="PTHR48081:SF8">
    <property type="entry name" value="ALPHA_BETA HYDROLASE FOLD-3 DOMAIN-CONTAINING PROTEIN-RELATED"/>
    <property type="match status" value="1"/>
</dbReference>
<dbReference type="Proteomes" id="UP000663829">
    <property type="component" value="Unassembled WGS sequence"/>
</dbReference>
<dbReference type="InterPro" id="IPR033140">
    <property type="entry name" value="Lipase_GDXG_put_SER_AS"/>
</dbReference>
<evidence type="ECO:0000256" key="3">
    <source>
        <dbReference type="PROSITE-ProRule" id="PRU10038"/>
    </source>
</evidence>
<accession>A0A815G0H4</accession>
<dbReference type="EMBL" id="CAJOBC010054022">
    <property type="protein sequence ID" value="CAF4187044.1"/>
    <property type="molecule type" value="Genomic_DNA"/>
</dbReference>
<evidence type="ECO:0000256" key="1">
    <source>
        <dbReference type="ARBA" id="ARBA00010515"/>
    </source>
</evidence>
<dbReference type="InterPro" id="IPR029058">
    <property type="entry name" value="AB_hydrolase_fold"/>
</dbReference>
<comment type="caution">
    <text evidence="5">The sequence shown here is derived from an EMBL/GenBank/DDBJ whole genome shotgun (WGS) entry which is preliminary data.</text>
</comment>
<comment type="similarity">
    <text evidence="1">Belongs to the 'GDXG' lipolytic enzyme family.</text>
</comment>
<dbReference type="GO" id="GO:0016787">
    <property type="term" value="F:hydrolase activity"/>
    <property type="evidence" value="ECO:0007669"/>
    <property type="project" value="UniProtKB-KW"/>
</dbReference>
<dbReference type="Proteomes" id="UP000681722">
    <property type="component" value="Unassembled WGS sequence"/>
</dbReference>
<dbReference type="InterPro" id="IPR013094">
    <property type="entry name" value="AB_hydrolase_3"/>
</dbReference>
<dbReference type="InterPro" id="IPR050300">
    <property type="entry name" value="GDXG_lipolytic_enzyme"/>
</dbReference>
<name>A0A815G0H4_9BILA</name>
<keyword evidence="7" id="KW-1185">Reference proteome</keyword>
<evidence type="ECO:0000313" key="7">
    <source>
        <dbReference type="Proteomes" id="UP000663829"/>
    </source>
</evidence>
<gene>
    <name evidence="5" type="ORF">GPM918_LOCUS30015</name>
    <name evidence="6" type="ORF">SRO942_LOCUS30618</name>
</gene>
<dbReference type="OrthoDB" id="408631at2759"/>
<organism evidence="5 7">
    <name type="scientific">Didymodactylos carnosus</name>
    <dbReference type="NCBI Taxonomy" id="1234261"/>
    <lineage>
        <taxon>Eukaryota</taxon>
        <taxon>Metazoa</taxon>
        <taxon>Spiralia</taxon>
        <taxon>Gnathifera</taxon>
        <taxon>Rotifera</taxon>
        <taxon>Eurotatoria</taxon>
        <taxon>Bdelloidea</taxon>
        <taxon>Philodinida</taxon>
        <taxon>Philodinidae</taxon>
        <taxon>Didymodactylos</taxon>
    </lineage>
</organism>
<proteinExistence type="inferred from homology"/>
<dbReference type="PROSITE" id="PS01174">
    <property type="entry name" value="LIPASE_GDXG_SER"/>
    <property type="match status" value="1"/>
</dbReference>
<sequence>MFMHTIWDVRGCSLEISTNSIWFSVEYRLSPEYKYPIWLNDCIEVTKYIIENKTLYGETSTKVGVAGDSAGGAIAAVICHTLKNIDFQILVYPLTNMLASFPSSKRFTDVQYGLIPILRHWFNDNAIRDGNDMRDARVSVIFQSSFTGLPPCLFIVAELDPLLDDKYQKLLDKAGIKTKLVLIKGVIHSFFHLPGIFPKSCQQAVEAIRDFVAQV</sequence>
<evidence type="ECO:0000313" key="6">
    <source>
        <dbReference type="EMBL" id="CAF4187044.1"/>
    </source>
</evidence>
<dbReference type="Pfam" id="PF07859">
    <property type="entry name" value="Abhydrolase_3"/>
    <property type="match status" value="1"/>
</dbReference>
<dbReference type="SUPFAM" id="SSF53474">
    <property type="entry name" value="alpha/beta-Hydrolases"/>
    <property type="match status" value="1"/>
</dbReference>
<keyword evidence="2" id="KW-0378">Hydrolase</keyword>
<feature type="domain" description="Alpha/beta hydrolase fold-3" evidence="4">
    <location>
        <begin position="18"/>
        <end position="191"/>
    </location>
</feature>
<protein>
    <recommendedName>
        <fullName evidence="4">Alpha/beta hydrolase fold-3 domain-containing protein</fullName>
    </recommendedName>
</protein>
<reference evidence="5" key="1">
    <citation type="submission" date="2021-02" db="EMBL/GenBank/DDBJ databases">
        <authorList>
            <person name="Nowell W R."/>
        </authorList>
    </citation>
    <scope>NUCLEOTIDE SEQUENCE</scope>
</reference>
<dbReference type="PANTHER" id="PTHR48081">
    <property type="entry name" value="AB HYDROLASE SUPERFAMILY PROTEIN C4A8.06C"/>
    <property type="match status" value="1"/>
</dbReference>
<feature type="active site" evidence="3">
    <location>
        <position position="69"/>
    </location>
</feature>
<evidence type="ECO:0000256" key="2">
    <source>
        <dbReference type="ARBA" id="ARBA00022801"/>
    </source>
</evidence>